<dbReference type="GO" id="GO:0042802">
    <property type="term" value="F:identical protein binding"/>
    <property type="evidence" value="ECO:0007669"/>
    <property type="project" value="UniProtKB-ARBA"/>
</dbReference>
<name>B2KC89_ELUMP</name>
<comment type="cofactor">
    <cofactor evidence="15">
        <name>Mg(2+)</name>
        <dbReference type="ChEBI" id="CHEBI:18420"/>
    </cofactor>
</comment>
<dbReference type="SUPFAM" id="SSF54768">
    <property type="entry name" value="dsRNA-binding domain-like"/>
    <property type="match status" value="1"/>
</dbReference>
<reference evidence="18 19" key="1">
    <citation type="journal article" date="2009" name="Appl. Environ. Microbiol.">
        <title>Genomic analysis of 'Elusimicrobium minutum,' the first cultivated representative of the phylum 'Elusimicrobia' (formerly termite group 1).</title>
        <authorList>
            <person name="Herlemann D.P.R."/>
            <person name="Geissinger O."/>
            <person name="Ikeda-Ohtsubo W."/>
            <person name="Kunin V."/>
            <person name="Sun H."/>
            <person name="Lapidus A."/>
            <person name="Hugenholtz P."/>
            <person name="Brune A."/>
        </authorList>
    </citation>
    <scope>NUCLEOTIDE SEQUENCE [LARGE SCALE GENOMIC DNA]</scope>
    <source>
        <strain evidence="18 19">Pei191</strain>
    </source>
</reference>
<evidence type="ECO:0000256" key="7">
    <source>
        <dbReference type="ARBA" id="ARBA00022664"/>
    </source>
</evidence>
<dbReference type="PROSITE" id="PS50142">
    <property type="entry name" value="RNASE_3_2"/>
    <property type="match status" value="1"/>
</dbReference>
<dbReference type="CDD" id="cd00593">
    <property type="entry name" value="RIBOc"/>
    <property type="match status" value="1"/>
</dbReference>
<dbReference type="GO" id="GO:0046872">
    <property type="term" value="F:metal ion binding"/>
    <property type="evidence" value="ECO:0007669"/>
    <property type="project" value="UniProtKB-KW"/>
</dbReference>
<dbReference type="SMART" id="SM00535">
    <property type="entry name" value="RIBOc"/>
    <property type="match status" value="1"/>
</dbReference>
<evidence type="ECO:0000256" key="9">
    <source>
        <dbReference type="ARBA" id="ARBA00022722"/>
    </source>
</evidence>
<dbReference type="SUPFAM" id="SSF69065">
    <property type="entry name" value="RNase III domain-like"/>
    <property type="match status" value="1"/>
</dbReference>
<evidence type="ECO:0000259" key="17">
    <source>
        <dbReference type="PROSITE" id="PS50142"/>
    </source>
</evidence>
<accession>B2KC89</accession>
<comment type="subunit">
    <text evidence="4 15">Homodimer.</text>
</comment>
<dbReference type="STRING" id="445932.Emin_0661"/>
<evidence type="ECO:0000256" key="11">
    <source>
        <dbReference type="ARBA" id="ARBA00022759"/>
    </source>
</evidence>
<dbReference type="RefSeq" id="WP_012414831.1">
    <property type="nucleotide sequence ID" value="NC_010644.1"/>
</dbReference>
<comment type="catalytic activity">
    <reaction evidence="1 15">
        <text>Endonucleolytic cleavage to 5'-phosphomonoester.</text>
        <dbReference type="EC" id="3.1.26.3"/>
    </reaction>
</comment>
<evidence type="ECO:0000313" key="19">
    <source>
        <dbReference type="Proteomes" id="UP000001029"/>
    </source>
</evidence>
<dbReference type="HOGENOM" id="CLU_000907_1_3_0"/>
<keyword evidence="12 15" id="KW-0378">Hydrolase</keyword>
<keyword evidence="13 15" id="KW-0460">Magnesium</keyword>
<dbReference type="GO" id="GO:0010468">
    <property type="term" value="P:regulation of gene expression"/>
    <property type="evidence" value="ECO:0007669"/>
    <property type="project" value="TreeGrafter"/>
</dbReference>
<dbReference type="EC" id="3.1.26.3" evidence="15"/>
<dbReference type="PROSITE" id="PS50137">
    <property type="entry name" value="DS_RBD"/>
    <property type="match status" value="1"/>
</dbReference>
<feature type="binding site" evidence="15">
    <location>
        <position position="118"/>
    </location>
    <ligand>
        <name>Mg(2+)</name>
        <dbReference type="ChEBI" id="CHEBI:18420"/>
    </ligand>
</feature>
<keyword evidence="5 15" id="KW-0963">Cytoplasm</keyword>
<keyword evidence="11 15" id="KW-0255">Endonuclease</keyword>
<dbReference type="GO" id="GO:0006364">
    <property type="term" value="P:rRNA processing"/>
    <property type="evidence" value="ECO:0007669"/>
    <property type="project" value="UniProtKB-UniRule"/>
</dbReference>
<feature type="active site" evidence="15">
    <location>
        <position position="46"/>
    </location>
</feature>
<dbReference type="InterPro" id="IPR000999">
    <property type="entry name" value="RNase_III_dom"/>
</dbReference>
<dbReference type="Gene3D" id="1.10.1520.10">
    <property type="entry name" value="Ribonuclease III domain"/>
    <property type="match status" value="1"/>
</dbReference>
<dbReference type="GO" id="GO:0008033">
    <property type="term" value="P:tRNA processing"/>
    <property type="evidence" value="ECO:0007669"/>
    <property type="project" value="UniProtKB-KW"/>
</dbReference>
<dbReference type="CDD" id="cd10845">
    <property type="entry name" value="DSRM_RNAse_III_family"/>
    <property type="match status" value="1"/>
</dbReference>
<gene>
    <name evidence="15" type="primary">rnc</name>
    <name evidence="18" type="ordered locus">Emin_0661</name>
</gene>
<evidence type="ECO:0000256" key="1">
    <source>
        <dbReference type="ARBA" id="ARBA00000109"/>
    </source>
</evidence>
<evidence type="ECO:0000256" key="2">
    <source>
        <dbReference type="ARBA" id="ARBA00004496"/>
    </source>
</evidence>
<keyword evidence="15" id="KW-0699">rRNA-binding</keyword>
<evidence type="ECO:0000256" key="10">
    <source>
        <dbReference type="ARBA" id="ARBA00022723"/>
    </source>
</evidence>
<dbReference type="InterPro" id="IPR011907">
    <property type="entry name" value="RNase_III"/>
</dbReference>
<dbReference type="NCBIfam" id="TIGR02191">
    <property type="entry name" value="RNaseIII"/>
    <property type="match status" value="1"/>
</dbReference>
<comment type="function">
    <text evidence="15">Digests double-stranded RNA. Involved in the processing of primary rRNA transcript to yield the immediate precursors to the large and small rRNAs (23S and 16S). Processes some mRNAs, and tRNAs when they are encoded in the rRNA operon. Processes pre-crRNA and tracrRNA of type II CRISPR loci if present in the organism.</text>
</comment>
<dbReference type="PROSITE" id="PS00517">
    <property type="entry name" value="RNASE_3_1"/>
    <property type="match status" value="1"/>
</dbReference>
<evidence type="ECO:0000256" key="15">
    <source>
        <dbReference type="HAMAP-Rule" id="MF_00104"/>
    </source>
</evidence>
<evidence type="ECO:0000256" key="3">
    <source>
        <dbReference type="ARBA" id="ARBA00010183"/>
    </source>
</evidence>
<evidence type="ECO:0000256" key="8">
    <source>
        <dbReference type="ARBA" id="ARBA00022694"/>
    </source>
</evidence>
<dbReference type="PANTHER" id="PTHR11207">
    <property type="entry name" value="RIBONUCLEASE III"/>
    <property type="match status" value="1"/>
</dbReference>
<keyword evidence="10 15" id="KW-0479">Metal-binding</keyword>
<protein>
    <recommendedName>
        <fullName evidence="15">Ribonuclease 3</fullName>
        <ecNumber evidence="15">3.1.26.3</ecNumber>
    </recommendedName>
    <alternativeName>
        <fullName evidence="15">Ribonuclease III</fullName>
        <shortName evidence="15">RNase III</shortName>
    </alternativeName>
</protein>
<feature type="domain" description="RNase III" evidence="17">
    <location>
        <begin position="2"/>
        <end position="129"/>
    </location>
</feature>
<organism evidence="18 19">
    <name type="scientific">Elusimicrobium minutum (strain Pei191)</name>
    <dbReference type="NCBI Taxonomy" id="445932"/>
    <lineage>
        <taxon>Bacteria</taxon>
        <taxon>Pseudomonadati</taxon>
        <taxon>Elusimicrobiota</taxon>
        <taxon>Elusimicrobia</taxon>
        <taxon>Elusimicrobiales</taxon>
        <taxon>Elusimicrobiaceae</taxon>
        <taxon>Elusimicrobium</taxon>
    </lineage>
</organism>
<dbReference type="KEGG" id="emi:Emin_0661"/>
<proteinExistence type="inferred from homology"/>
<dbReference type="InterPro" id="IPR036389">
    <property type="entry name" value="RNase_III_sf"/>
</dbReference>
<dbReference type="FunFam" id="3.30.160.20:FF:000003">
    <property type="entry name" value="Ribonuclease 3"/>
    <property type="match status" value="1"/>
</dbReference>
<evidence type="ECO:0000256" key="4">
    <source>
        <dbReference type="ARBA" id="ARBA00011738"/>
    </source>
</evidence>
<feature type="domain" description="DRBM" evidence="16">
    <location>
        <begin position="152"/>
        <end position="221"/>
    </location>
</feature>
<comment type="subcellular location">
    <subcellularLocation>
        <location evidence="2 15">Cytoplasm</location>
    </subcellularLocation>
</comment>
<dbReference type="SMART" id="SM00358">
    <property type="entry name" value="DSRM"/>
    <property type="match status" value="1"/>
</dbReference>
<keyword evidence="6 15" id="KW-0698">rRNA processing</keyword>
<dbReference type="EMBL" id="CP001055">
    <property type="protein sequence ID" value="ACC98216.1"/>
    <property type="molecule type" value="Genomic_DNA"/>
</dbReference>
<evidence type="ECO:0000256" key="6">
    <source>
        <dbReference type="ARBA" id="ARBA00022552"/>
    </source>
</evidence>
<evidence type="ECO:0000256" key="14">
    <source>
        <dbReference type="ARBA" id="ARBA00022884"/>
    </source>
</evidence>
<dbReference type="GO" id="GO:0003725">
    <property type="term" value="F:double-stranded RNA binding"/>
    <property type="evidence" value="ECO:0007669"/>
    <property type="project" value="TreeGrafter"/>
</dbReference>
<keyword evidence="9 15" id="KW-0540">Nuclease</keyword>
<keyword evidence="7 15" id="KW-0507">mRNA processing</keyword>
<evidence type="ECO:0000256" key="13">
    <source>
        <dbReference type="ARBA" id="ARBA00022842"/>
    </source>
</evidence>
<sequence length="221" mass="24604">MSNDIEQVLDYSFKNKELIREALTHKSFTGERRSVKHNERLEFLGDSVLGLVAAEYIYSKYPEVEEGVLSKIKSGLVSRHNLYLWASELDLGAYLALGAGEAATGGRTRESILSNAMEAVLGAVYLDGGFESVKNIINKWISTQSLTEVSSDYKSTLQEIVQKKYKSVPEYEVIQTVGPEHEKIFTVVVSSLKKELGRGRGKNKKLAEQDAAKNALENLKK</sequence>
<keyword evidence="19" id="KW-1185">Reference proteome</keyword>
<dbReference type="GO" id="GO:0005737">
    <property type="term" value="C:cytoplasm"/>
    <property type="evidence" value="ECO:0007669"/>
    <property type="project" value="UniProtKB-SubCell"/>
</dbReference>
<feature type="binding site" evidence="15">
    <location>
        <position position="115"/>
    </location>
    <ligand>
        <name>Mg(2+)</name>
        <dbReference type="ChEBI" id="CHEBI:18420"/>
    </ligand>
</feature>
<dbReference type="Pfam" id="PF14622">
    <property type="entry name" value="Ribonucleas_3_3"/>
    <property type="match status" value="1"/>
</dbReference>
<comment type="similarity">
    <text evidence="3">Belongs to the ribonuclease III family.</text>
</comment>
<dbReference type="GO" id="GO:0006397">
    <property type="term" value="P:mRNA processing"/>
    <property type="evidence" value="ECO:0007669"/>
    <property type="project" value="UniProtKB-UniRule"/>
</dbReference>
<dbReference type="FunFam" id="1.10.1520.10:FF:000001">
    <property type="entry name" value="Ribonuclease 3"/>
    <property type="match status" value="1"/>
</dbReference>
<feature type="binding site" evidence="15">
    <location>
        <position position="42"/>
    </location>
    <ligand>
        <name>Mg(2+)</name>
        <dbReference type="ChEBI" id="CHEBI:18420"/>
    </ligand>
</feature>
<dbReference type="PANTHER" id="PTHR11207:SF0">
    <property type="entry name" value="RIBONUCLEASE 3"/>
    <property type="match status" value="1"/>
</dbReference>
<keyword evidence="8 15" id="KW-0819">tRNA processing</keyword>
<keyword evidence="14 15" id="KW-0694">RNA-binding</keyword>
<dbReference type="Pfam" id="PF00035">
    <property type="entry name" value="dsrm"/>
    <property type="match status" value="1"/>
</dbReference>
<feature type="active site" evidence="15">
    <location>
        <position position="118"/>
    </location>
</feature>
<dbReference type="HAMAP" id="MF_00104">
    <property type="entry name" value="RNase_III"/>
    <property type="match status" value="1"/>
</dbReference>
<evidence type="ECO:0000256" key="12">
    <source>
        <dbReference type="ARBA" id="ARBA00022801"/>
    </source>
</evidence>
<dbReference type="InterPro" id="IPR014720">
    <property type="entry name" value="dsRBD_dom"/>
</dbReference>
<evidence type="ECO:0000259" key="16">
    <source>
        <dbReference type="PROSITE" id="PS50137"/>
    </source>
</evidence>
<dbReference type="GO" id="GO:0004525">
    <property type="term" value="F:ribonuclease III activity"/>
    <property type="evidence" value="ECO:0007669"/>
    <property type="project" value="UniProtKB-UniRule"/>
</dbReference>
<dbReference type="GO" id="GO:0019843">
    <property type="term" value="F:rRNA binding"/>
    <property type="evidence" value="ECO:0007669"/>
    <property type="project" value="UniProtKB-KW"/>
</dbReference>
<evidence type="ECO:0000313" key="18">
    <source>
        <dbReference type="EMBL" id="ACC98216.1"/>
    </source>
</evidence>
<evidence type="ECO:0000256" key="5">
    <source>
        <dbReference type="ARBA" id="ARBA00022490"/>
    </source>
</evidence>
<dbReference type="AlphaFoldDB" id="B2KC89"/>
<dbReference type="Gene3D" id="3.30.160.20">
    <property type="match status" value="1"/>
</dbReference>
<dbReference type="Proteomes" id="UP000001029">
    <property type="component" value="Chromosome"/>
</dbReference>